<evidence type="ECO:0000313" key="1">
    <source>
        <dbReference type="EMBL" id="AZZ55040.1"/>
    </source>
</evidence>
<sequence length="251" mass="26761">MTDAILAAPPAPFGRPLLVLDLDVVLNLFGPYTASTTVIVSTDGRELRRLHFTPAAAPLLDALTVAGHIDNVRSRKHSRLGLRSSVAATPGLSAAIADGTVAATTETLVRTADGRKFVITFREDVVDSLHALVASGAVEFGWLTTWGPNVRAVVEQAFSGRLAGGYVLAKKPKKLRGYCNPDWKRDALENRVAELGTRWVWADDEEVPRARTDGYLDDDTLAGFPGLAFGTEESAGLTPADVVRAAAFLPG</sequence>
<protein>
    <submittedName>
        <fullName evidence="1">Uncharacterized protein</fullName>
    </submittedName>
</protein>
<dbReference type="RefSeq" id="WP_104354228.1">
    <property type="nucleotide sequence ID" value="NZ_CP028130.1"/>
</dbReference>
<reference evidence="1 2" key="1">
    <citation type="submission" date="2018-03" db="EMBL/GenBank/DDBJ databases">
        <title>Bacteriophage NCPPB3778 and a type I-E CRISPR drive the evolution of the US Biological Select Agent, Rathayibacter toxicus.</title>
        <authorList>
            <person name="Davis E.W.II."/>
            <person name="Tabima J.F."/>
            <person name="Weisberg A.J."/>
            <person name="Dantas Lopes L."/>
            <person name="Wiseman M.S."/>
            <person name="Wiseman M.S."/>
            <person name="Pupko T."/>
            <person name="Belcher M.S."/>
            <person name="Sechler A.J."/>
            <person name="Tancos M.A."/>
            <person name="Schroeder B.K."/>
            <person name="Murray T.D."/>
            <person name="Luster D.G."/>
            <person name="Schneider W.L."/>
            <person name="Rogers E."/>
            <person name="Andreote F.D."/>
            <person name="Grunwald N.J."/>
            <person name="Putnam M.L."/>
            <person name="Chang J.H."/>
        </authorList>
    </citation>
    <scope>NUCLEOTIDE SEQUENCE [LARGE SCALE GENOMIC DNA]</scope>
    <source>
        <strain evidence="1 2">NCCPB 2253</strain>
    </source>
</reference>
<accession>A0AAD1ADH0</accession>
<dbReference type="AlphaFoldDB" id="A0AAD1ADH0"/>
<organism evidence="1 2">
    <name type="scientific">Rathayibacter iranicus</name>
    <dbReference type="NCBI Taxonomy" id="59737"/>
    <lineage>
        <taxon>Bacteria</taxon>
        <taxon>Bacillati</taxon>
        <taxon>Actinomycetota</taxon>
        <taxon>Actinomycetes</taxon>
        <taxon>Micrococcales</taxon>
        <taxon>Microbacteriaceae</taxon>
        <taxon>Rathayibacter</taxon>
    </lineage>
</organism>
<dbReference type="EMBL" id="CP028130">
    <property type="protein sequence ID" value="AZZ55040.1"/>
    <property type="molecule type" value="Genomic_DNA"/>
</dbReference>
<gene>
    <name evidence="1" type="ORF">C7V51_03405</name>
</gene>
<dbReference type="Proteomes" id="UP000283946">
    <property type="component" value="Chromosome"/>
</dbReference>
<name>A0AAD1ADH0_9MICO</name>
<proteinExistence type="predicted"/>
<dbReference type="KEGG" id="ria:C7V51_03405"/>
<evidence type="ECO:0000313" key="2">
    <source>
        <dbReference type="Proteomes" id="UP000283946"/>
    </source>
</evidence>